<dbReference type="AlphaFoldDB" id="A0A086ZEW3"/>
<gene>
    <name evidence="2" type="ORF">BBOH_1325</name>
</gene>
<evidence type="ECO:0000313" key="2">
    <source>
        <dbReference type="EMBL" id="KFI45063.1"/>
    </source>
</evidence>
<name>A0A086ZEW3_9BIFI</name>
<feature type="transmembrane region" description="Helical" evidence="1">
    <location>
        <begin position="180"/>
        <end position="201"/>
    </location>
</feature>
<keyword evidence="3" id="KW-1185">Reference proteome</keyword>
<keyword evidence="1" id="KW-1133">Transmembrane helix</keyword>
<dbReference type="OrthoDB" id="9809977at2"/>
<dbReference type="STRING" id="1437606.BBOH_1325"/>
<evidence type="ECO:0008006" key="4">
    <source>
        <dbReference type="Google" id="ProtNLM"/>
    </source>
</evidence>
<evidence type="ECO:0000256" key="1">
    <source>
        <dbReference type="SAM" id="Phobius"/>
    </source>
</evidence>
<feature type="transmembrane region" description="Helical" evidence="1">
    <location>
        <begin position="35"/>
        <end position="54"/>
    </location>
</feature>
<dbReference type="NCBIfam" id="NF038065">
    <property type="entry name" value="Pr6Pr"/>
    <property type="match status" value="1"/>
</dbReference>
<protein>
    <recommendedName>
        <fullName evidence="4">Permeases of the major facilitator superfamily</fullName>
    </recommendedName>
</protein>
<feature type="transmembrane region" description="Helical" evidence="1">
    <location>
        <begin position="128"/>
        <end position="148"/>
    </location>
</feature>
<evidence type="ECO:0000313" key="3">
    <source>
        <dbReference type="Proteomes" id="UP000029096"/>
    </source>
</evidence>
<organism evidence="2 3">
    <name type="scientific">Bifidobacterium bohemicum DSM 22767</name>
    <dbReference type="NCBI Taxonomy" id="1437606"/>
    <lineage>
        <taxon>Bacteria</taxon>
        <taxon>Bacillati</taxon>
        <taxon>Actinomycetota</taxon>
        <taxon>Actinomycetes</taxon>
        <taxon>Bifidobacteriales</taxon>
        <taxon>Bifidobacteriaceae</taxon>
        <taxon>Bifidobacterium</taxon>
    </lineage>
</organism>
<dbReference type="eggNOG" id="ENOG5033H72">
    <property type="taxonomic scope" value="Bacteria"/>
</dbReference>
<accession>A0A086ZEW3</accession>
<keyword evidence="1" id="KW-0472">Membrane</keyword>
<dbReference type="RefSeq" id="WP_033522343.1">
    <property type="nucleotide sequence ID" value="NZ_JDUS01000020.1"/>
</dbReference>
<keyword evidence="1" id="KW-0812">Transmembrane</keyword>
<reference evidence="2 3" key="1">
    <citation type="submission" date="2014-03" db="EMBL/GenBank/DDBJ databases">
        <title>Genomics of Bifidobacteria.</title>
        <authorList>
            <person name="Ventura M."/>
            <person name="Milani C."/>
            <person name="Lugli G.A."/>
        </authorList>
    </citation>
    <scope>NUCLEOTIDE SEQUENCE [LARGE SCALE GENOMIC DNA]</scope>
    <source>
        <strain evidence="2 3">DSM 22767</strain>
    </source>
</reference>
<feature type="transmembrane region" description="Helical" evidence="1">
    <location>
        <begin position="94"/>
        <end position="116"/>
    </location>
</feature>
<feature type="transmembrane region" description="Helical" evidence="1">
    <location>
        <begin position="61"/>
        <end position="82"/>
    </location>
</feature>
<sequence length="208" mass="23395">MKYAVGIYRLLIAFLCLAWTSVAWGEPDYWVFFTYQTNFVLGLVMAWAGIARLIDGKQPPAWLKGVLTLYILITGIVGAFILPPGDPAKAKYVFGVVTAPVLHKVVPVLALLDFVLFDAHRRFKWHYVFSWLIYFPIYIAFVLIRAGLWPNAGPADDGSSYPYGFIDVSKIGWRQFGVNIVTYLAAFAVLAFVVFLVDRALPKKPLLK</sequence>
<proteinExistence type="predicted"/>
<dbReference type="EMBL" id="JGYP01000004">
    <property type="protein sequence ID" value="KFI45063.1"/>
    <property type="molecule type" value="Genomic_DNA"/>
</dbReference>
<dbReference type="Proteomes" id="UP000029096">
    <property type="component" value="Unassembled WGS sequence"/>
</dbReference>
<dbReference type="InterPro" id="IPR049713">
    <property type="entry name" value="Pr6Pr-like"/>
</dbReference>
<comment type="caution">
    <text evidence="2">The sequence shown here is derived from an EMBL/GenBank/DDBJ whole genome shotgun (WGS) entry which is preliminary data.</text>
</comment>